<dbReference type="EMBL" id="QQBC01000002">
    <property type="protein sequence ID" value="RDI68027.1"/>
    <property type="molecule type" value="Genomic_DNA"/>
</dbReference>
<keyword evidence="1" id="KW-1133">Transmembrane helix</keyword>
<evidence type="ECO:0000256" key="1">
    <source>
        <dbReference type="SAM" id="Phobius"/>
    </source>
</evidence>
<organism evidence="2 3">
    <name type="scientific">Nocardia pseudobrasiliensis</name>
    <dbReference type="NCBI Taxonomy" id="45979"/>
    <lineage>
        <taxon>Bacteria</taxon>
        <taxon>Bacillati</taxon>
        <taxon>Actinomycetota</taxon>
        <taxon>Actinomycetes</taxon>
        <taxon>Mycobacteriales</taxon>
        <taxon>Nocardiaceae</taxon>
        <taxon>Nocardia</taxon>
    </lineage>
</organism>
<dbReference type="AlphaFoldDB" id="A0A370IBE5"/>
<dbReference type="STRING" id="1210086.GCA_001613105_01004"/>
<dbReference type="RefSeq" id="WP_067992470.1">
    <property type="nucleotide sequence ID" value="NZ_QQBC01000002.1"/>
</dbReference>
<evidence type="ECO:0000313" key="3">
    <source>
        <dbReference type="Proteomes" id="UP000254869"/>
    </source>
</evidence>
<feature type="transmembrane region" description="Helical" evidence="1">
    <location>
        <begin position="66"/>
        <end position="90"/>
    </location>
</feature>
<dbReference type="Proteomes" id="UP000254869">
    <property type="component" value="Unassembled WGS sequence"/>
</dbReference>
<feature type="transmembrane region" description="Helical" evidence="1">
    <location>
        <begin position="38"/>
        <end position="59"/>
    </location>
</feature>
<reference evidence="2 3" key="1">
    <citation type="submission" date="2018-07" db="EMBL/GenBank/DDBJ databases">
        <title>Genomic Encyclopedia of Type Strains, Phase IV (KMG-IV): sequencing the most valuable type-strain genomes for metagenomic binning, comparative biology and taxonomic classification.</title>
        <authorList>
            <person name="Goeker M."/>
        </authorList>
    </citation>
    <scope>NUCLEOTIDE SEQUENCE [LARGE SCALE GENOMIC DNA]</scope>
    <source>
        <strain evidence="2 3">DSM 44290</strain>
    </source>
</reference>
<protein>
    <submittedName>
        <fullName evidence="2">Uncharacterized protein</fullName>
    </submittedName>
</protein>
<comment type="caution">
    <text evidence="2">The sequence shown here is derived from an EMBL/GenBank/DDBJ whole genome shotgun (WGS) entry which is preliminary data.</text>
</comment>
<feature type="transmembrane region" description="Helical" evidence="1">
    <location>
        <begin position="9"/>
        <end position="26"/>
    </location>
</feature>
<keyword evidence="1" id="KW-0472">Membrane</keyword>
<keyword evidence="1" id="KW-0812">Transmembrane</keyword>
<feature type="transmembrane region" description="Helical" evidence="1">
    <location>
        <begin position="102"/>
        <end position="125"/>
    </location>
</feature>
<sequence>MTARLPDLVLRVAISAGLIVSGYIHADLYGRGYRFIHIIGPSFLVQAAVSFALAVLLLIGPWTLRAAAAGLAVGSLVAFVLSRTTGIFGFKEIGWEPAPQAALSLIVEAAVVFLCVISLAATGILRPPRRPDRPGR</sequence>
<evidence type="ECO:0000313" key="2">
    <source>
        <dbReference type="EMBL" id="RDI68027.1"/>
    </source>
</evidence>
<name>A0A370IBE5_9NOCA</name>
<proteinExistence type="predicted"/>
<keyword evidence="3" id="KW-1185">Reference proteome</keyword>
<gene>
    <name evidence="2" type="ORF">DFR76_102428</name>
</gene>
<accession>A0A370IBE5</accession>